<gene>
    <name evidence="8" type="ORF">DILT_LOCUS11982</name>
</gene>
<evidence type="ECO:0000256" key="6">
    <source>
        <dbReference type="SAM" id="MobiDB-lite"/>
    </source>
</evidence>
<keyword evidence="2" id="KW-0677">Repeat</keyword>
<evidence type="ECO:0000256" key="5">
    <source>
        <dbReference type="PROSITE-ProRule" id="PRU00042"/>
    </source>
</evidence>
<feature type="compositionally biased region" description="Basic residues" evidence="6">
    <location>
        <begin position="450"/>
        <end position="459"/>
    </location>
</feature>
<evidence type="ECO:0000313" key="8">
    <source>
        <dbReference type="EMBL" id="VDN16151.1"/>
    </source>
</evidence>
<dbReference type="GO" id="GO:0005634">
    <property type="term" value="C:nucleus"/>
    <property type="evidence" value="ECO:0007669"/>
    <property type="project" value="TreeGrafter"/>
</dbReference>
<evidence type="ECO:0000313" key="9">
    <source>
        <dbReference type="Proteomes" id="UP000281553"/>
    </source>
</evidence>
<organism evidence="8 9">
    <name type="scientific">Dibothriocephalus latus</name>
    <name type="common">Fish tapeworm</name>
    <name type="synonym">Diphyllobothrium latum</name>
    <dbReference type="NCBI Taxonomy" id="60516"/>
    <lineage>
        <taxon>Eukaryota</taxon>
        <taxon>Metazoa</taxon>
        <taxon>Spiralia</taxon>
        <taxon>Lophotrochozoa</taxon>
        <taxon>Platyhelminthes</taxon>
        <taxon>Cestoda</taxon>
        <taxon>Eucestoda</taxon>
        <taxon>Diphyllobothriidea</taxon>
        <taxon>Diphyllobothriidae</taxon>
        <taxon>Dibothriocephalus</taxon>
    </lineage>
</organism>
<keyword evidence="1" id="KW-0479">Metal-binding</keyword>
<dbReference type="OrthoDB" id="6242957at2759"/>
<feature type="region of interest" description="Disordered" evidence="6">
    <location>
        <begin position="1"/>
        <end position="40"/>
    </location>
</feature>
<reference evidence="8 9" key="1">
    <citation type="submission" date="2018-11" db="EMBL/GenBank/DDBJ databases">
        <authorList>
            <consortium name="Pathogen Informatics"/>
        </authorList>
    </citation>
    <scope>NUCLEOTIDE SEQUENCE [LARGE SCALE GENOMIC DNA]</scope>
</reference>
<dbReference type="PANTHER" id="PTHR24409:SF295">
    <property type="entry name" value="AZ2-RELATED"/>
    <property type="match status" value="1"/>
</dbReference>
<dbReference type="PANTHER" id="PTHR24409">
    <property type="entry name" value="ZINC FINGER PROTEIN 142"/>
    <property type="match status" value="1"/>
</dbReference>
<proteinExistence type="predicted"/>
<evidence type="ECO:0000256" key="1">
    <source>
        <dbReference type="ARBA" id="ARBA00022723"/>
    </source>
</evidence>
<evidence type="ECO:0000256" key="4">
    <source>
        <dbReference type="ARBA" id="ARBA00022833"/>
    </source>
</evidence>
<evidence type="ECO:0000256" key="3">
    <source>
        <dbReference type="ARBA" id="ARBA00022771"/>
    </source>
</evidence>
<evidence type="ECO:0000259" key="7">
    <source>
        <dbReference type="PROSITE" id="PS50157"/>
    </source>
</evidence>
<keyword evidence="3 5" id="KW-0863">Zinc-finger</keyword>
<dbReference type="PROSITE" id="PS00028">
    <property type="entry name" value="ZINC_FINGER_C2H2_1"/>
    <property type="match status" value="3"/>
</dbReference>
<dbReference type="GO" id="GO:0000977">
    <property type="term" value="F:RNA polymerase II transcription regulatory region sequence-specific DNA binding"/>
    <property type="evidence" value="ECO:0007669"/>
    <property type="project" value="TreeGrafter"/>
</dbReference>
<feature type="region of interest" description="Disordered" evidence="6">
    <location>
        <begin position="422"/>
        <end position="459"/>
    </location>
</feature>
<keyword evidence="9" id="KW-1185">Reference proteome</keyword>
<dbReference type="SMART" id="SM00355">
    <property type="entry name" value="ZnF_C2H2"/>
    <property type="match status" value="5"/>
</dbReference>
<keyword evidence="4" id="KW-0862">Zinc</keyword>
<feature type="domain" description="C2H2-type" evidence="7">
    <location>
        <begin position="243"/>
        <end position="271"/>
    </location>
</feature>
<dbReference type="GO" id="GO:0008270">
    <property type="term" value="F:zinc ion binding"/>
    <property type="evidence" value="ECO:0007669"/>
    <property type="project" value="UniProtKB-KW"/>
</dbReference>
<dbReference type="AlphaFoldDB" id="A0A3P7ME56"/>
<evidence type="ECO:0000256" key="2">
    <source>
        <dbReference type="ARBA" id="ARBA00022737"/>
    </source>
</evidence>
<dbReference type="InterPro" id="IPR013087">
    <property type="entry name" value="Znf_C2H2_type"/>
</dbReference>
<dbReference type="PROSITE" id="PS50157">
    <property type="entry name" value="ZINC_FINGER_C2H2_2"/>
    <property type="match status" value="1"/>
</dbReference>
<sequence length="459" mass="50757">MGKSPKGKGKGSKGKSKSPGSKGSKGKNVPEEPPVERGMQTDPDSICFMCCVQFSDGAAIQAHTLLMDHRPPYHISHQHCRGCKETVFMKWTEKHKCALAKAAYLRLISSNVSLPGGPPYRCLYCRSRPLSSRSELTVHLLAYHRPQRQPGVCGLCPFTFSEPVSLPPPPVPPPPANADEATLKQYAKEVQKATELRMCEFEYAEVAPGLIDLHNHCARVHVPAYSLLLRQRLLTDFHLREPFACVICGQVFHSNVEYHAHIICRHATDVPIKEGLRICAVCSKGIRSEDCFNQHVKRRHEEPIAHLADLWTSRELMMDAADAGQVCTTCWDVLPNAMQLQAHIIVAHTSTNPLVCGWCNLEFTSCPDPLVAFPIFLNHERNHARLLHAQALESKRTFDPVPELLNEDFSAEAIAAMLAAQAEADASKSSKSPKSESGKSKGKGKDKSKGKSSPKKKKK</sequence>
<dbReference type="GO" id="GO:0000981">
    <property type="term" value="F:DNA-binding transcription factor activity, RNA polymerase II-specific"/>
    <property type="evidence" value="ECO:0007669"/>
    <property type="project" value="TreeGrafter"/>
</dbReference>
<dbReference type="Gene3D" id="3.30.160.60">
    <property type="entry name" value="Classic Zinc Finger"/>
    <property type="match status" value="1"/>
</dbReference>
<feature type="compositionally biased region" description="Basic and acidic residues" evidence="6">
    <location>
        <begin position="425"/>
        <end position="449"/>
    </location>
</feature>
<name>A0A3P7ME56_DIBLA</name>
<accession>A0A3P7ME56</accession>
<protein>
    <recommendedName>
        <fullName evidence="7">C2H2-type domain-containing protein</fullName>
    </recommendedName>
</protein>
<feature type="compositionally biased region" description="Basic residues" evidence="6">
    <location>
        <begin position="1"/>
        <end position="16"/>
    </location>
</feature>
<dbReference type="EMBL" id="UYRU01064857">
    <property type="protein sequence ID" value="VDN16151.1"/>
    <property type="molecule type" value="Genomic_DNA"/>
</dbReference>
<dbReference type="Proteomes" id="UP000281553">
    <property type="component" value="Unassembled WGS sequence"/>
</dbReference>